<dbReference type="Gene3D" id="3.40.47.10">
    <property type="match status" value="1"/>
</dbReference>
<dbReference type="Pfam" id="PF00109">
    <property type="entry name" value="ketoacyl-synt"/>
    <property type="match status" value="1"/>
</dbReference>
<dbReference type="SUPFAM" id="SSF53901">
    <property type="entry name" value="Thiolase-like"/>
    <property type="match status" value="1"/>
</dbReference>
<evidence type="ECO:0000313" key="3">
    <source>
        <dbReference type="Proteomes" id="UP000196531"/>
    </source>
</evidence>
<reference evidence="3" key="1">
    <citation type="journal article" date="2017" name="Proc. Natl. Acad. Sci. U.S.A.">
        <title>Simulation of Deepwater Horizon oil plume reveals substrate specialization within a complex community of hydrocarbon-degraders.</title>
        <authorList>
            <person name="Hu P."/>
            <person name="Dubinsky E.A."/>
            <person name="Probst A.J."/>
            <person name="Wang J."/>
            <person name="Sieber C.M.K."/>
            <person name="Tom L.M."/>
            <person name="Gardinali P."/>
            <person name="Banfield J.F."/>
            <person name="Atlas R.M."/>
            <person name="Andersen G.L."/>
        </authorList>
    </citation>
    <scope>NUCLEOTIDE SEQUENCE [LARGE SCALE GENOMIC DNA]</scope>
</reference>
<protein>
    <recommendedName>
        <fullName evidence="1">Beta-ketoacyl synthase-like N-terminal domain-containing protein</fullName>
    </recommendedName>
</protein>
<evidence type="ECO:0000313" key="2">
    <source>
        <dbReference type="EMBL" id="OUR98865.1"/>
    </source>
</evidence>
<dbReference type="InterPro" id="IPR014030">
    <property type="entry name" value="Ketoacyl_synth_N"/>
</dbReference>
<dbReference type="Proteomes" id="UP000196531">
    <property type="component" value="Unassembled WGS sequence"/>
</dbReference>
<evidence type="ECO:0000259" key="1">
    <source>
        <dbReference type="Pfam" id="PF00109"/>
    </source>
</evidence>
<dbReference type="InterPro" id="IPR016039">
    <property type="entry name" value="Thiolase-like"/>
</dbReference>
<dbReference type="AlphaFoldDB" id="A0A1Y5FHQ6"/>
<dbReference type="EMBL" id="MAAO01000004">
    <property type="protein sequence ID" value="OUR98865.1"/>
    <property type="molecule type" value="Genomic_DNA"/>
</dbReference>
<feature type="domain" description="Beta-ketoacyl synthase-like N-terminal" evidence="1">
    <location>
        <begin position="66"/>
        <end position="232"/>
    </location>
</feature>
<organism evidence="2 3">
    <name type="scientific">Halobacteriovorax marinus</name>
    <dbReference type="NCBI Taxonomy" id="97084"/>
    <lineage>
        <taxon>Bacteria</taxon>
        <taxon>Pseudomonadati</taxon>
        <taxon>Bdellovibrionota</taxon>
        <taxon>Bacteriovoracia</taxon>
        <taxon>Bacteriovoracales</taxon>
        <taxon>Halobacteriovoraceae</taxon>
        <taxon>Halobacteriovorax</taxon>
    </lineage>
</organism>
<name>A0A1Y5FHQ6_9BACT</name>
<comment type="caution">
    <text evidence="2">The sequence shown here is derived from an EMBL/GenBank/DDBJ whole genome shotgun (WGS) entry which is preliminary data.</text>
</comment>
<dbReference type="GO" id="GO:0016746">
    <property type="term" value="F:acyltransferase activity"/>
    <property type="evidence" value="ECO:0007669"/>
    <property type="project" value="InterPro"/>
</dbReference>
<proteinExistence type="predicted"/>
<gene>
    <name evidence="2" type="ORF">A9Q84_05485</name>
</gene>
<accession>A0A1Y5FHQ6</accession>
<sequence length="353" mass="38357">MSSAILGASALSIFGEGLETLAEGIQTSTAPDREEKTVEYNGHELRVSPFKIPKFTLKADIPTAVQRRLGHFARMSFQAILLALEESKLEFEDPSRVGIIVGTGNGPVSTDNFYLSKLAKYGGKGASPTYFANSIHNTAASFIAISLGITGPISTVVNLELSSAVALDTANTWLEADLVDYVLVAIGDELYNYQEITLCIENYKVLNDYNPLERDNIVPGEGFVGLILAKADDKKAQDCLKIHSSTNSSFKEINFPEKFILDIKGDTASYDFAKTISKNKEVLSYSSMYGSFSTGGALDLAIAIHGLREGLVYKSTTTSEEFNTLDSTLVDQERIDLFQVATRGEIGAISLER</sequence>